<name>K1PM93_MAGGI</name>
<dbReference type="HOGENOM" id="CLU_3108432_0_0_1"/>
<proteinExistence type="predicted"/>
<accession>K1PM93</accession>
<dbReference type="AlphaFoldDB" id="K1PM93"/>
<dbReference type="EMBL" id="JH822654">
    <property type="protein sequence ID" value="EKC17560.1"/>
    <property type="molecule type" value="Genomic_DNA"/>
</dbReference>
<dbReference type="InParanoid" id="K1PM93"/>
<gene>
    <name evidence="1" type="ORF">CGI_10000578</name>
</gene>
<reference evidence="1" key="1">
    <citation type="journal article" date="2012" name="Nature">
        <title>The oyster genome reveals stress adaptation and complexity of shell formation.</title>
        <authorList>
            <person name="Zhang G."/>
            <person name="Fang X."/>
            <person name="Guo X."/>
            <person name="Li L."/>
            <person name="Luo R."/>
            <person name="Xu F."/>
            <person name="Yang P."/>
            <person name="Zhang L."/>
            <person name="Wang X."/>
            <person name="Qi H."/>
            <person name="Xiong Z."/>
            <person name="Que H."/>
            <person name="Xie Y."/>
            <person name="Holland P.W."/>
            <person name="Paps J."/>
            <person name="Zhu Y."/>
            <person name="Wu F."/>
            <person name="Chen Y."/>
            <person name="Wang J."/>
            <person name="Peng C."/>
            <person name="Meng J."/>
            <person name="Yang L."/>
            <person name="Liu J."/>
            <person name="Wen B."/>
            <person name="Zhang N."/>
            <person name="Huang Z."/>
            <person name="Zhu Q."/>
            <person name="Feng Y."/>
            <person name="Mount A."/>
            <person name="Hedgecock D."/>
            <person name="Xu Z."/>
            <person name="Liu Y."/>
            <person name="Domazet-Loso T."/>
            <person name="Du Y."/>
            <person name="Sun X."/>
            <person name="Zhang S."/>
            <person name="Liu B."/>
            <person name="Cheng P."/>
            <person name="Jiang X."/>
            <person name="Li J."/>
            <person name="Fan D."/>
            <person name="Wang W."/>
            <person name="Fu W."/>
            <person name="Wang T."/>
            <person name="Wang B."/>
            <person name="Zhang J."/>
            <person name="Peng Z."/>
            <person name="Li Y."/>
            <person name="Li N."/>
            <person name="Wang J."/>
            <person name="Chen M."/>
            <person name="He Y."/>
            <person name="Tan F."/>
            <person name="Song X."/>
            <person name="Zheng Q."/>
            <person name="Huang R."/>
            <person name="Yang H."/>
            <person name="Du X."/>
            <person name="Chen L."/>
            <person name="Yang M."/>
            <person name="Gaffney P.M."/>
            <person name="Wang S."/>
            <person name="Luo L."/>
            <person name="She Z."/>
            <person name="Ming Y."/>
            <person name="Huang W."/>
            <person name="Zhang S."/>
            <person name="Huang B."/>
            <person name="Zhang Y."/>
            <person name="Qu T."/>
            <person name="Ni P."/>
            <person name="Miao G."/>
            <person name="Wang J."/>
            <person name="Wang Q."/>
            <person name="Steinberg C.E."/>
            <person name="Wang H."/>
            <person name="Li N."/>
            <person name="Qian L."/>
            <person name="Zhang G."/>
            <person name="Li Y."/>
            <person name="Yang H."/>
            <person name="Liu X."/>
            <person name="Wang J."/>
            <person name="Yin Y."/>
            <person name="Wang J."/>
        </authorList>
    </citation>
    <scope>NUCLEOTIDE SEQUENCE [LARGE SCALE GENOMIC DNA]</scope>
    <source>
        <strain evidence="1">05x7-T-G4-1.051#20</strain>
    </source>
</reference>
<sequence length="51" mass="6025">MEKWITRLIKTVFIIKALKRKGKHPLMADLPMKILQANVTKHRKNHGIHLK</sequence>
<protein>
    <submittedName>
        <fullName evidence="1">Uncharacterized protein</fullName>
    </submittedName>
</protein>
<evidence type="ECO:0000313" key="1">
    <source>
        <dbReference type="EMBL" id="EKC17560.1"/>
    </source>
</evidence>
<organism evidence="1">
    <name type="scientific">Magallana gigas</name>
    <name type="common">Pacific oyster</name>
    <name type="synonym">Crassostrea gigas</name>
    <dbReference type="NCBI Taxonomy" id="29159"/>
    <lineage>
        <taxon>Eukaryota</taxon>
        <taxon>Metazoa</taxon>
        <taxon>Spiralia</taxon>
        <taxon>Lophotrochozoa</taxon>
        <taxon>Mollusca</taxon>
        <taxon>Bivalvia</taxon>
        <taxon>Autobranchia</taxon>
        <taxon>Pteriomorphia</taxon>
        <taxon>Ostreida</taxon>
        <taxon>Ostreoidea</taxon>
        <taxon>Ostreidae</taxon>
        <taxon>Magallana</taxon>
    </lineage>
</organism>